<dbReference type="PROSITE" id="PS50089">
    <property type="entry name" value="ZF_RING_2"/>
    <property type="match status" value="1"/>
</dbReference>
<gene>
    <name evidence="9" type="ORF">SKAU_G00117360</name>
</gene>
<keyword evidence="5" id="KW-0175">Coiled coil</keyword>
<evidence type="ECO:0000259" key="6">
    <source>
        <dbReference type="PROSITE" id="PS50089"/>
    </source>
</evidence>
<dbReference type="AlphaFoldDB" id="A0A9Q1FMX3"/>
<name>A0A9Q1FMX3_SYNKA</name>
<dbReference type="PROSITE" id="PS00518">
    <property type="entry name" value="ZF_RING_1"/>
    <property type="match status" value="1"/>
</dbReference>
<dbReference type="SUPFAM" id="SSF57850">
    <property type="entry name" value="RING/U-box"/>
    <property type="match status" value="1"/>
</dbReference>
<dbReference type="SUPFAM" id="SSF49899">
    <property type="entry name" value="Concanavalin A-like lectins/glucanases"/>
    <property type="match status" value="1"/>
</dbReference>
<dbReference type="Proteomes" id="UP001152622">
    <property type="component" value="Chromosome 4"/>
</dbReference>
<dbReference type="FunFam" id="2.60.120.920:FF:000004">
    <property type="entry name" value="Butyrophilin subfamily 1 member A1"/>
    <property type="match status" value="1"/>
</dbReference>
<organism evidence="9 10">
    <name type="scientific">Synaphobranchus kaupii</name>
    <name type="common">Kaup's arrowtooth eel</name>
    <dbReference type="NCBI Taxonomy" id="118154"/>
    <lineage>
        <taxon>Eukaryota</taxon>
        <taxon>Metazoa</taxon>
        <taxon>Chordata</taxon>
        <taxon>Craniata</taxon>
        <taxon>Vertebrata</taxon>
        <taxon>Euteleostomi</taxon>
        <taxon>Actinopterygii</taxon>
        <taxon>Neopterygii</taxon>
        <taxon>Teleostei</taxon>
        <taxon>Anguilliformes</taxon>
        <taxon>Synaphobranchidae</taxon>
        <taxon>Synaphobranchus</taxon>
    </lineage>
</organism>
<proteinExistence type="predicted"/>
<feature type="domain" description="B box-type" evidence="7">
    <location>
        <begin position="82"/>
        <end position="122"/>
    </location>
</feature>
<dbReference type="SUPFAM" id="SSF57845">
    <property type="entry name" value="B-box zinc-binding domain"/>
    <property type="match status" value="1"/>
</dbReference>
<evidence type="ECO:0000313" key="9">
    <source>
        <dbReference type="EMBL" id="KAJ8362905.1"/>
    </source>
</evidence>
<evidence type="ECO:0000256" key="1">
    <source>
        <dbReference type="ARBA" id="ARBA00022723"/>
    </source>
</evidence>
<dbReference type="SMART" id="SM00589">
    <property type="entry name" value="PRY"/>
    <property type="match status" value="1"/>
</dbReference>
<dbReference type="InterPro" id="IPR003877">
    <property type="entry name" value="SPRY_dom"/>
</dbReference>
<keyword evidence="10" id="KW-1185">Reference proteome</keyword>
<dbReference type="SMART" id="SM00184">
    <property type="entry name" value="RING"/>
    <property type="match status" value="1"/>
</dbReference>
<dbReference type="SMART" id="SM00449">
    <property type="entry name" value="SPRY"/>
    <property type="match status" value="1"/>
</dbReference>
<dbReference type="Gene3D" id="3.30.160.60">
    <property type="entry name" value="Classic Zinc Finger"/>
    <property type="match status" value="1"/>
</dbReference>
<dbReference type="Pfam" id="PF13765">
    <property type="entry name" value="PRY"/>
    <property type="match status" value="1"/>
</dbReference>
<evidence type="ECO:0000256" key="5">
    <source>
        <dbReference type="SAM" id="Coils"/>
    </source>
</evidence>
<evidence type="ECO:0000259" key="7">
    <source>
        <dbReference type="PROSITE" id="PS50119"/>
    </source>
</evidence>
<dbReference type="GO" id="GO:0004842">
    <property type="term" value="F:ubiquitin-protein transferase activity"/>
    <property type="evidence" value="ECO:0007669"/>
    <property type="project" value="InterPro"/>
</dbReference>
<reference evidence="9" key="1">
    <citation type="journal article" date="2023" name="Science">
        <title>Genome structures resolve the early diversification of teleost fishes.</title>
        <authorList>
            <person name="Parey E."/>
            <person name="Louis A."/>
            <person name="Montfort J."/>
            <person name="Bouchez O."/>
            <person name="Roques C."/>
            <person name="Iampietro C."/>
            <person name="Lluch J."/>
            <person name="Castinel A."/>
            <person name="Donnadieu C."/>
            <person name="Desvignes T."/>
            <person name="Floi Bucao C."/>
            <person name="Jouanno E."/>
            <person name="Wen M."/>
            <person name="Mejri S."/>
            <person name="Dirks R."/>
            <person name="Jansen H."/>
            <person name="Henkel C."/>
            <person name="Chen W.J."/>
            <person name="Zahm M."/>
            <person name="Cabau C."/>
            <person name="Klopp C."/>
            <person name="Thompson A.W."/>
            <person name="Robinson-Rechavi M."/>
            <person name="Braasch I."/>
            <person name="Lecointre G."/>
            <person name="Bobe J."/>
            <person name="Postlethwait J.H."/>
            <person name="Berthelot C."/>
            <person name="Roest Crollius H."/>
            <person name="Guiguen Y."/>
        </authorList>
    </citation>
    <scope>NUCLEOTIDE SEQUENCE</scope>
    <source>
        <strain evidence="9">WJC10195</strain>
    </source>
</reference>
<dbReference type="GO" id="GO:0016567">
    <property type="term" value="P:protein ubiquitination"/>
    <property type="evidence" value="ECO:0007669"/>
    <property type="project" value="InterPro"/>
</dbReference>
<feature type="coiled-coil region" evidence="5">
    <location>
        <begin position="183"/>
        <end position="229"/>
    </location>
</feature>
<dbReference type="InterPro" id="IPR003879">
    <property type="entry name" value="Butyrophylin_SPRY"/>
</dbReference>
<protein>
    <submittedName>
        <fullName evidence="9">Uncharacterized protein</fullName>
    </submittedName>
</protein>
<dbReference type="CDD" id="cd12893">
    <property type="entry name" value="SPRY_PRY_TRIM35"/>
    <property type="match status" value="1"/>
</dbReference>
<dbReference type="InterPro" id="IPR001870">
    <property type="entry name" value="B30.2/SPRY"/>
</dbReference>
<dbReference type="SMART" id="SM00504">
    <property type="entry name" value="Ubox"/>
    <property type="match status" value="1"/>
</dbReference>
<evidence type="ECO:0000256" key="3">
    <source>
        <dbReference type="ARBA" id="ARBA00022833"/>
    </source>
</evidence>
<feature type="domain" description="B30.2/SPRY" evidence="8">
    <location>
        <begin position="269"/>
        <end position="460"/>
    </location>
</feature>
<comment type="caution">
    <text evidence="9">The sequence shown here is derived from an EMBL/GenBank/DDBJ whole genome shotgun (WGS) entry which is preliminary data.</text>
</comment>
<dbReference type="Pfam" id="PF00643">
    <property type="entry name" value="zf-B_box"/>
    <property type="match status" value="1"/>
</dbReference>
<keyword evidence="1" id="KW-0479">Metal-binding</keyword>
<dbReference type="Pfam" id="PF13923">
    <property type="entry name" value="zf-C3HC4_2"/>
    <property type="match status" value="1"/>
</dbReference>
<dbReference type="PROSITE" id="PS50119">
    <property type="entry name" value="ZF_BBOX"/>
    <property type="match status" value="1"/>
</dbReference>
<dbReference type="Gene3D" id="3.30.40.10">
    <property type="entry name" value="Zinc/RING finger domain, C3HC4 (zinc finger)"/>
    <property type="match status" value="1"/>
</dbReference>
<evidence type="ECO:0000256" key="4">
    <source>
        <dbReference type="PROSITE-ProRule" id="PRU00024"/>
    </source>
</evidence>
<dbReference type="GO" id="GO:0008270">
    <property type="term" value="F:zinc ion binding"/>
    <property type="evidence" value="ECO:0007669"/>
    <property type="project" value="UniProtKB-KW"/>
</dbReference>
<dbReference type="InterPro" id="IPR006574">
    <property type="entry name" value="PRY"/>
</dbReference>
<dbReference type="InterPro" id="IPR017907">
    <property type="entry name" value="Znf_RING_CS"/>
</dbReference>
<feature type="domain" description="RING-type" evidence="6">
    <location>
        <begin position="14"/>
        <end position="54"/>
    </location>
</feature>
<sequence>MLSAHSLLEQELSCPVCADIFQDPVVLKCSHSFCKTCLAQHWLSSGLRDCPICRRASKEEPVLNLTLRNTCQSYLRERELRGPGRSCSSHGESLKLFCLQDRQLICVDCLTQQHQNHSFCPLEVVLPHCRAELLELQTVLKEKLTTFRDVKMSCLQTAQYIKIQTQHTERQILEQFEKLHQFLREEEEARIAALREEEEQKSQVMKEKIEKMKREISSLSAMVKATERELKAEDISLLDNYRDTVERISSQPEKPEMIAGALIDVAEHLGNLKYKVWEKMLGTVQYTPVTLDPNTAAPWQILSEDLTSVRYRKSQQLPNNPERFSNYEIVLGSQALGSGRHSWEVEVGENMDWGLGVASESVKRKDDIGLRPQEGLWSIGLFLGSYTAYTSPVTPITVQNRLQRVRVELDWDGGQVTFSNPANGSTLYTFTHLFSERVYPYFLTVCRHHSLRVLPVKVSVRGEPHK</sequence>
<dbReference type="OrthoDB" id="9049620at2759"/>
<dbReference type="PANTHER" id="PTHR24103">
    <property type="entry name" value="E3 UBIQUITIN-PROTEIN LIGASE TRIM"/>
    <property type="match status" value="1"/>
</dbReference>
<keyword evidence="3" id="KW-0862">Zinc</keyword>
<dbReference type="EMBL" id="JAINUF010000004">
    <property type="protein sequence ID" value="KAJ8362905.1"/>
    <property type="molecule type" value="Genomic_DNA"/>
</dbReference>
<dbReference type="Gene3D" id="2.60.120.920">
    <property type="match status" value="1"/>
</dbReference>
<dbReference type="InterPro" id="IPR050143">
    <property type="entry name" value="TRIM/RBCC"/>
</dbReference>
<dbReference type="InterPro" id="IPR000315">
    <property type="entry name" value="Znf_B-box"/>
</dbReference>
<dbReference type="InterPro" id="IPR013083">
    <property type="entry name" value="Znf_RING/FYVE/PHD"/>
</dbReference>
<dbReference type="Pfam" id="PF00622">
    <property type="entry name" value="SPRY"/>
    <property type="match status" value="1"/>
</dbReference>
<dbReference type="SMART" id="SM00336">
    <property type="entry name" value="BBOX"/>
    <property type="match status" value="1"/>
</dbReference>
<evidence type="ECO:0000256" key="2">
    <source>
        <dbReference type="ARBA" id="ARBA00022771"/>
    </source>
</evidence>
<dbReference type="InterPro" id="IPR001841">
    <property type="entry name" value="Znf_RING"/>
</dbReference>
<dbReference type="PRINTS" id="PR01407">
    <property type="entry name" value="BUTYPHLNCDUF"/>
</dbReference>
<keyword evidence="2 4" id="KW-0863">Zinc-finger</keyword>
<dbReference type="InterPro" id="IPR013320">
    <property type="entry name" value="ConA-like_dom_sf"/>
</dbReference>
<evidence type="ECO:0000313" key="10">
    <source>
        <dbReference type="Proteomes" id="UP001152622"/>
    </source>
</evidence>
<evidence type="ECO:0000259" key="8">
    <source>
        <dbReference type="PROSITE" id="PS50188"/>
    </source>
</evidence>
<dbReference type="InterPro" id="IPR043136">
    <property type="entry name" value="B30.2/SPRY_sf"/>
</dbReference>
<dbReference type="PROSITE" id="PS50188">
    <property type="entry name" value="B302_SPRY"/>
    <property type="match status" value="1"/>
</dbReference>
<dbReference type="InterPro" id="IPR003613">
    <property type="entry name" value="Ubox_domain"/>
</dbReference>
<accession>A0A9Q1FMX3</accession>